<proteinExistence type="predicted"/>
<evidence type="ECO:0000256" key="2">
    <source>
        <dbReference type="SAM" id="Phobius"/>
    </source>
</evidence>
<feature type="region of interest" description="Disordered" evidence="1">
    <location>
        <begin position="200"/>
        <end position="220"/>
    </location>
</feature>
<comment type="caution">
    <text evidence="4">The sequence shown here is derived from an EMBL/GenBank/DDBJ whole genome shotgun (WGS) entry which is preliminary data.</text>
</comment>
<reference evidence="4" key="2">
    <citation type="journal article" date="2021" name="PeerJ">
        <title>Extensive microbial diversity within the chicken gut microbiome revealed by metagenomics and culture.</title>
        <authorList>
            <person name="Gilroy R."/>
            <person name="Ravi A."/>
            <person name="Getino M."/>
            <person name="Pursley I."/>
            <person name="Horton D.L."/>
            <person name="Alikhan N.F."/>
            <person name="Baker D."/>
            <person name="Gharbi K."/>
            <person name="Hall N."/>
            <person name="Watson M."/>
            <person name="Adriaenssens E.M."/>
            <person name="Foster-Nyarko E."/>
            <person name="Jarju S."/>
            <person name="Secka A."/>
            <person name="Antonio M."/>
            <person name="Oren A."/>
            <person name="Chaudhuri R.R."/>
            <person name="La Ragione R."/>
            <person name="Hildebrand F."/>
            <person name="Pallen M.J."/>
        </authorList>
    </citation>
    <scope>NUCLEOTIDE SEQUENCE</scope>
    <source>
        <strain evidence="4">17213</strain>
    </source>
</reference>
<feature type="signal peptide" evidence="3">
    <location>
        <begin position="1"/>
        <end position="23"/>
    </location>
</feature>
<keyword evidence="2" id="KW-1133">Transmembrane helix</keyword>
<dbReference type="AlphaFoldDB" id="A0A9D9GUC4"/>
<dbReference type="Proteomes" id="UP000823631">
    <property type="component" value="Unassembled WGS sequence"/>
</dbReference>
<evidence type="ECO:0000256" key="3">
    <source>
        <dbReference type="SAM" id="SignalP"/>
    </source>
</evidence>
<accession>A0A9D9GUC4</accession>
<protein>
    <recommendedName>
        <fullName evidence="6">Cellulose synthase regulatory subunit</fullName>
    </recommendedName>
</protein>
<feature type="transmembrane region" description="Helical" evidence="2">
    <location>
        <begin position="852"/>
        <end position="872"/>
    </location>
</feature>
<sequence length="890" mass="96390">MRKALFSVLAVALSALLLTTAQAAAPDDSAAPSADDALPMDAAAVSSLLIDRAAESATQAAQKMGFNLEPYLKGRSSLDFYELGPLNFWMQLNPANADEILRRYGLSATLLPSEKLNTLLTDGKARPLRYLSALLLVDSRHRAQVQLPLLMARAADGAQKVSAQPLLTLDTDGRSAFLNELRLKSNIIAANRAAGLEPVKKSAENSVEEQALRGPDAPESEHGALLISIPESAARAGASLLQQALPNDGMRFNLPALALRGMLQELVMYSHVDQEGFRQPASPFDRHLYARFADHFVAGDKFAALGQGCSLEAQYNCGLYFVGPEVSKVLKDAGRNSVFYIKDDLYGIPVLIEPGGLIKLKLRSTLLSNSGFVNYGNLTEVELALLQDLGLNLPRQSFYGRSIYADGGAAKKNEVQVNLNFSHFDPERKSYTKKPSLFPMAVGVHLYGSDNNVIYNGSASIGSDGALGVRIDGSKNLFTLPYKTTVSVSGAGSAALALSSGRDNLLNIAGTLRATGPDSSALVVARGSNVFSNYSERQGSYLLEGAGPVSLSSLPAELSGPAASRINISGSLEGRRSALFVARSSYVGDINLLSQARIKGDIAVLFEPTPSQRELMHEAGLNTEELELRLNLAASLQEALNFEEISREGDPKAQIKIEGQIYGPNLGLWQWGGTSDIEGSINARTLYLRRSVMRLNMMPGQKTEVKYLRLNRGSALDLLNGQVDTLQVTERAFVSAKSSLRVDVDADGALLDNLVFDRELAADTGRLILEPGVSYDTLKRLQANPKTFLTFLQNFVSSANEMLKDHSTYVSFPRHIWDIAGSYGREINCSARGCRIGSFVRDSGSEQDTEPWQYALSAGGFVVLLGGTWLYLNAGRLRRALRRLRDFLAR</sequence>
<evidence type="ECO:0000256" key="1">
    <source>
        <dbReference type="SAM" id="MobiDB-lite"/>
    </source>
</evidence>
<keyword evidence="2" id="KW-0472">Membrane</keyword>
<name>A0A9D9GUC4_9GAMM</name>
<dbReference type="EMBL" id="JADINH010000219">
    <property type="protein sequence ID" value="MBO8416871.1"/>
    <property type="molecule type" value="Genomic_DNA"/>
</dbReference>
<reference evidence="4" key="1">
    <citation type="submission" date="2020-10" db="EMBL/GenBank/DDBJ databases">
        <authorList>
            <person name="Gilroy R."/>
        </authorList>
    </citation>
    <scope>NUCLEOTIDE SEQUENCE</scope>
    <source>
        <strain evidence="4">17213</strain>
    </source>
</reference>
<keyword evidence="2" id="KW-0812">Transmembrane</keyword>
<keyword evidence="3" id="KW-0732">Signal</keyword>
<gene>
    <name evidence="4" type="ORF">IAB19_10865</name>
</gene>
<organism evidence="4 5">
    <name type="scientific">Candidatus Avisuccinivibrio stercorigallinarum</name>
    <dbReference type="NCBI Taxonomy" id="2840704"/>
    <lineage>
        <taxon>Bacteria</taxon>
        <taxon>Pseudomonadati</taxon>
        <taxon>Pseudomonadota</taxon>
        <taxon>Gammaproteobacteria</taxon>
        <taxon>Aeromonadales</taxon>
        <taxon>Succinivibrionaceae</taxon>
        <taxon>Succinivibrionaceae incertae sedis</taxon>
        <taxon>Candidatus Avisuccinivibrio</taxon>
    </lineage>
</organism>
<feature type="chain" id="PRO_5038724295" description="Cellulose synthase regulatory subunit" evidence="3">
    <location>
        <begin position="24"/>
        <end position="890"/>
    </location>
</feature>
<evidence type="ECO:0000313" key="4">
    <source>
        <dbReference type="EMBL" id="MBO8416871.1"/>
    </source>
</evidence>
<evidence type="ECO:0000313" key="5">
    <source>
        <dbReference type="Proteomes" id="UP000823631"/>
    </source>
</evidence>
<evidence type="ECO:0008006" key="6">
    <source>
        <dbReference type="Google" id="ProtNLM"/>
    </source>
</evidence>